<dbReference type="PRINTS" id="PR00727">
    <property type="entry name" value="LEADERPTASE"/>
</dbReference>
<feature type="transmembrane region" description="Helical" evidence="8">
    <location>
        <begin position="68"/>
        <end position="86"/>
    </location>
</feature>
<dbReference type="GO" id="GO:0009003">
    <property type="term" value="F:signal peptidase activity"/>
    <property type="evidence" value="ECO:0007669"/>
    <property type="project" value="UniProtKB-EC"/>
</dbReference>
<dbReference type="EC" id="3.4.21.89" evidence="3 8"/>
<evidence type="ECO:0000259" key="10">
    <source>
        <dbReference type="Pfam" id="PF10502"/>
    </source>
</evidence>
<dbReference type="Pfam" id="PF10502">
    <property type="entry name" value="Peptidase_S26"/>
    <property type="match status" value="1"/>
</dbReference>
<dbReference type="PANTHER" id="PTHR43390:SF1">
    <property type="entry name" value="CHLOROPLAST PROCESSING PEPTIDASE"/>
    <property type="match status" value="1"/>
</dbReference>
<keyword evidence="8" id="KW-0812">Transmembrane</keyword>
<dbReference type="InterPro" id="IPR019756">
    <property type="entry name" value="Pept_S26A_signal_pept_1_Ser-AS"/>
</dbReference>
<dbReference type="InterPro" id="IPR000223">
    <property type="entry name" value="Pept_S26A_signal_pept_1"/>
</dbReference>
<dbReference type="InterPro" id="IPR019758">
    <property type="entry name" value="Pept_S26A_signal_pept_1_CS"/>
</dbReference>
<reference evidence="11 12" key="1">
    <citation type="submission" date="2019-09" db="EMBL/GenBank/DDBJ databases">
        <title>Whole-genome sequence of the purple sulfur bacterium Thiohalocapsa marina DSM 19078.</title>
        <authorList>
            <person name="Kyndt J.A."/>
            <person name="Meyer T.E."/>
        </authorList>
    </citation>
    <scope>NUCLEOTIDE SEQUENCE [LARGE SCALE GENOMIC DNA]</scope>
    <source>
        <strain evidence="11 12">DSM 19078</strain>
    </source>
</reference>
<evidence type="ECO:0000256" key="6">
    <source>
        <dbReference type="ARBA" id="ARBA00022801"/>
    </source>
</evidence>
<dbReference type="PROSITE" id="PS00501">
    <property type="entry name" value="SPASE_I_1"/>
    <property type="match status" value="1"/>
</dbReference>
<evidence type="ECO:0000313" key="11">
    <source>
        <dbReference type="EMBL" id="KAA6185754.1"/>
    </source>
</evidence>
<dbReference type="PROSITE" id="PS00761">
    <property type="entry name" value="SPASE_I_3"/>
    <property type="match status" value="1"/>
</dbReference>
<comment type="subcellular location">
    <subcellularLocation>
        <location evidence="9">Membrane</location>
        <topology evidence="9">Multi-pass membrane protein</topology>
    </subcellularLocation>
</comment>
<dbReference type="Gene3D" id="2.10.109.10">
    <property type="entry name" value="Umud Fragment, subunit A"/>
    <property type="match status" value="1"/>
</dbReference>
<comment type="catalytic activity">
    <reaction evidence="1 8">
        <text>Cleavage of hydrophobic, N-terminal signal or leader sequences from secreted and periplasmic proteins.</text>
        <dbReference type="EC" id="3.4.21.89"/>
    </reaction>
</comment>
<feature type="domain" description="Peptidase S26" evidence="10">
    <location>
        <begin position="66"/>
        <end position="269"/>
    </location>
</feature>
<keyword evidence="8" id="KW-1133">Transmembrane helix</keyword>
<evidence type="ECO:0000256" key="1">
    <source>
        <dbReference type="ARBA" id="ARBA00000677"/>
    </source>
</evidence>
<feature type="active site" evidence="7">
    <location>
        <position position="96"/>
    </location>
</feature>
<evidence type="ECO:0000256" key="3">
    <source>
        <dbReference type="ARBA" id="ARBA00013208"/>
    </source>
</evidence>
<evidence type="ECO:0000313" key="12">
    <source>
        <dbReference type="Proteomes" id="UP000322981"/>
    </source>
</evidence>
<evidence type="ECO:0000256" key="8">
    <source>
        <dbReference type="RuleBase" id="RU003993"/>
    </source>
</evidence>
<comment type="caution">
    <text evidence="11">The sequence shown here is derived from an EMBL/GenBank/DDBJ whole genome shotgun (WGS) entry which is preliminary data.</text>
</comment>
<dbReference type="InterPro" id="IPR036286">
    <property type="entry name" value="LexA/Signal_pep-like_sf"/>
</dbReference>
<dbReference type="Proteomes" id="UP000322981">
    <property type="component" value="Unassembled WGS sequence"/>
</dbReference>
<sequence>MSFDFPTFLVAATAITGIIWLIDAVIFAPRRKRLALESAPAGGGSAQQQAAIASVAETTYKEPVLVEYARSFFPVLLIVLLLRSFVVEPFRIPSGSMMPTLLVGDFILVSKSSYGLRWPITNGKFLDLGEPERGDVVVFRFPENEAVDYIKRIVAVPGDEVYYRNKTLYVNGEPMRQVMLPRYVGEGAGKGHTGALRAVEHIGELEHEILINPRARDFPGGCDVLAYGPVTVPEGAFFVMGDNRDNSNDSRCWGMVPEDNLVGKAFAIWMHWDSQRDGFPIAFGRLGDGIR</sequence>
<dbReference type="SUPFAM" id="SSF51306">
    <property type="entry name" value="LexA/Signal peptidase"/>
    <property type="match status" value="1"/>
</dbReference>
<feature type="transmembrane region" description="Helical" evidence="8">
    <location>
        <begin position="6"/>
        <end position="28"/>
    </location>
</feature>
<evidence type="ECO:0000256" key="9">
    <source>
        <dbReference type="RuleBase" id="RU362042"/>
    </source>
</evidence>
<evidence type="ECO:0000256" key="4">
    <source>
        <dbReference type="ARBA" id="ARBA00019232"/>
    </source>
</evidence>
<comment type="similarity">
    <text evidence="2 9">Belongs to the peptidase S26 family.</text>
</comment>
<dbReference type="RefSeq" id="WP_150091834.1">
    <property type="nucleotide sequence ID" value="NZ_JBFUOH010000048.1"/>
</dbReference>
<evidence type="ECO:0000256" key="2">
    <source>
        <dbReference type="ARBA" id="ARBA00009370"/>
    </source>
</evidence>
<dbReference type="InterPro" id="IPR019533">
    <property type="entry name" value="Peptidase_S26"/>
</dbReference>
<dbReference type="OrthoDB" id="9815782at2"/>
<dbReference type="InterPro" id="IPR019757">
    <property type="entry name" value="Pept_S26A_signal_pept_1_Lys-AS"/>
</dbReference>
<protein>
    <recommendedName>
        <fullName evidence="4 8">Signal peptidase I</fullName>
        <ecNumber evidence="3 8">3.4.21.89</ecNumber>
    </recommendedName>
</protein>
<evidence type="ECO:0000256" key="7">
    <source>
        <dbReference type="PIRSR" id="PIRSR600223-1"/>
    </source>
</evidence>
<gene>
    <name evidence="11" type="primary">lepB</name>
    <name evidence="11" type="ORF">F2Q65_07045</name>
</gene>
<evidence type="ECO:0000256" key="5">
    <source>
        <dbReference type="ARBA" id="ARBA00022670"/>
    </source>
</evidence>
<dbReference type="GO" id="GO:0004252">
    <property type="term" value="F:serine-type endopeptidase activity"/>
    <property type="evidence" value="ECO:0007669"/>
    <property type="project" value="InterPro"/>
</dbReference>
<dbReference type="GO" id="GO:0006465">
    <property type="term" value="P:signal peptide processing"/>
    <property type="evidence" value="ECO:0007669"/>
    <property type="project" value="InterPro"/>
</dbReference>
<keyword evidence="6 8" id="KW-0378">Hydrolase</keyword>
<organism evidence="11 12">
    <name type="scientific">Thiohalocapsa marina</name>
    <dbReference type="NCBI Taxonomy" id="424902"/>
    <lineage>
        <taxon>Bacteria</taxon>
        <taxon>Pseudomonadati</taxon>
        <taxon>Pseudomonadota</taxon>
        <taxon>Gammaproteobacteria</taxon>
        <taxon>Chromatiales</taxon>
        <taxon>Chromatiaceae</taxon>
        <taxon>Thiohalocapsa</taxon>
    </lineage>
</organism>
<dbReference type="PROSITE" id="PS00760">
    <property type="entry name" value="SPASE_I_2"/>
    <property type="match status" value="1"/>
</dbReference>
<name>A0A5M8FMN0_9GAMM</name>
<keyword evidence="5 8" id="KW-0645">Protease</keyword>
<proteinExistence type="inferred from homology"/>
<keyword evidence="8" id="KW-0472">Membrane</keyword>
<dbReference type="NCBIfam" id="TIGR02227">
    <property type="entry name" value="sigpep_I_bact"/>
    <property type="match status" value="1"/>
</dbReference>
<dbReference type="CDD" id="cd06530">
    <property type="entry name" value="S26_SPase_I"/>
    <property type="match status" value="1"/>
</dbReference>
<dbReference type="GO" id="GO:0016020">
    <property type="term" value="C:membrane"/>
    <property type="evidence" value="ECO:0007669"/>
    <property type="project" value="UniProtKB-SubCell"/>
</dbReference>
<keyword evidence="12" id="KW-1185">Reference proteome</keyword>
<accession>A0A5M8FMN0</accession>
<dbReference type="AlphaFoldDB" id="A0A5M8FMN0"/>
<dbReference type="PANTHER" id="PTHR43390">
    <property type="entry name" value="SIGNAL PEPTIDASE I"/>
    <property type="match status" value="1"/>
</dbReference>
<dbReference type="EMBL" id="VWXX01000007">
    <property type="protein sequence ID" value="KAA6185754.1"/>
    <property type="molecule type" value="Genomic_DNA"/>
</dbReference>
<feature type="active site" evidence="7">
    <location>
        <position position="151"/>
    </location>
</feature>